<feature type="non-terminal residue" evidence="2">
    <location>
        <position position="160"/>
    </location>
</feature>
<comment type="caution">
    <text evidence="2">The sequence shown here is derived from an EMBL/GenBank/DDBJ whole genome shotgun (WGS) entry which is preliminary data.</text>
</comment>
<evidence type="ECO:0000313" key="2">
    <source>
        <dbReference type="EMBL" id="KAF4753364.1"/>
    </source>
</evidence>
<feature type="compositionally biased region" description="Gly residues" evidence="1">
    <location>
        <begin position="100"/>
        <end position="109"/>
    </location>
</feature>
<dbReference type="Proteomes" id="UP000574390">
    <property type="component" value="Unassembled WGS sequence"/>
</dbReference>
<name>A0A7J6U6J4_PEROL</name>
<proteinExistence type="predicted"/>
<dbReference type="EMBL" id="JABANM010001974">
    <property type="protein sequence ID" value="KAF4753364.1"/>
    <property type="molecule type" value="Genomic_DNA"/>
</dbReference>
<protein>
    <submittedName>
        <fullName evidence="2">Uncharacterized protein</fullName>
    </submittedName>
</protein>
<evidence type="ECO:0000256" key="1">
    <source>
        <dbReference type="SAM" id="MobiDB-lite"/>
    </source>
</evidence>
<organism evidence="2 3">
    <name type="scientific">Perkinsus olseni</name>
    <name type="common">Perkinsus atlanticus</name>
    <dbReference type="NCBI Taxonomy" id="32597"/>
    <lineage>
        <taxon>Eukaryota</taxon>
        <taxon>Sar</taxon>
        <taxon>Alveolata</taxon>
        <taxon>Perkinsozoa</taxon>
        <taxon>Perkinsea</taxon>
        <taxon>Perkinsida</taxon>
        <taxon>Perkinsidae</taxon>
        <taxon>Perkinsus</taxon>
    </lineage>
</organism>
<accession>A0A7J6U6J4</accession>
<evidence type="ECO:0000313" key="3">
    <source>
        <dbReference type="Proteomes" id="UP000574390"/>
    </source>
</evidence>
<gene>
    <name evidence="2" type="ORF">FOZ62_021554</name>
</gene>
<dbReference type="AlphaFoldDB" id="A0A7J6U6J4"/>
<feature type="region of interest" description="Disordered" evidence="1">
    <location>
        <begin position="100"/>
        <end position="120"/>
    </location>
</feature>
<sequence length="160" mass="16473">MMQSVVLPSGGVLGAAGSYPAGASVGPATNGSDTGTTSGEPPGVVAARQALATYFNLNRPELMHYITDKDIDDHAEKNGIDLEAKAVAKQALDTLRLGRGAQGGLIGPQGGPPDPGHQQDAVRVGQRAPHLRTEGGWHPPRLVQRIDIGTYPQRAGALGA</sequence>
<reference evidence="2 3" key="1">
    <citation type="submission" date="2020-04" db="EMBL/GenBank/DDBJ databases">
        <title>Perkinsus olseni comparative genomics.</title>
        <authorList>
            <person name="Bogema D.R."/>
        </authorList>
    </citation>
    <scope>NUCLEOTIDE SEQUENCE [LARGE SCALE GENOMIC DNA]</scope>
    <source>
        <strain evidence="2">ATCC PRA-205</strain>
    </source>
</reference>